<evidence type="ECO:0000256" key="1">
    <source>
        <dbReference type="SAM" id="MobiDB-lite"/>
    </source>
</evidence>
<sequence length="99" mass="11090">MLVEETPNSTITDDQISTSGINPNPKVHDSDDDELEEGEIIGEDDSTTLKASSATMRQPHPLENSWTFCYDNPSAKSKQAAPKLKDQDFKNIHPFTDRR</sequence>
<evidence type="ECO:0000313" key="3">
    <source>
        <dbReference type="Proteomes" id="UP001293593"/>
    </source>
</evidence>
<proteinExistence type="predicted"/>
<dbReference type="InterPro" id="IPR023398">
    <property type="entry name" value="TIF_eIF4e-like"/>
</dbReference>
<feature type="compositionally biased region" description="Acidic residues" evidence="1">
    <location>
        <begin position="30"/>
        <end position="46"/>
    </location>
</feature>
<name>A0AAE1JIU5_9FABA</name>
<reference evidence="2" key="1">
    <citation type="submission" date="2023-10" db="EMBL/GenBank/DDBJ databases">
        <title>Chromosome-level genome of the transformable northern wattle, Acacia crassicarpa.</title>
        <authorList>
            <person name="Massaro I."/>
            <person name="Sinha N.R."/>
            <person name="Poethig S."/>
            <person name="Leichty A.R."/>
        </authorList>
    </citation>
    <scope>NUCLEOTIDE SEQUENCE</scope>
    <source>
        <strain evidence="2">Acra3RX</strain>
        <tissue evidence="2">Leaf</tissue>
    </source>
</reference>
<evidence type="ECO:0000313" key="2">
    <source>
        <dbReference type="EMBL" id="KAK4253984.1"/>
    </source>
</evidence>
<dbReference type="EMBL" id="JAWXYG010000014">
    <property type="protein sequence ID" value="KAK4253984.1"/>
    <property type="molecule type" value="Genomic_DNA"/>
</dbReference>
<feature type="compositionally biased region" description="Polar residues" evidence="1">
    <location>
        <begin position="1"/>
        <end position="22"/>
    </location>
</feature>
<dbReference type="SUPFAM" id="SSF55418">
    <property type="entry name" value="eIF4e-like"/>
    <property type="match status" value="1"/>
</dbReference>
<keyword evidence="3" id="KW-1185">Reference proteome</keyword>
<gene>
    <name evidence="2" type="ORF">QN277_009422</name>
</gene>
<feature type="compositionally biased region" description="Basic and acidic residues" evidence="1">
    <location>
        <begin position="83"/>
        <end position="99"/>
    </location>
</feature>
<comment type="caution">
    <text evidence="2">The sequence shown here is derived from an EMBL/GenBank/DDBJ whole genome shotgun (WGS) entry which is preliminary data.</text>
</comment>
<dbReference type="AlphaFoldDB" id="A0AAE1JIU5"/>
<feature type="region of interest" description="Disordered" evidence="1">
    <location>
        <begin position="1"/>
        <end position="99"/>
    </location>
</feature>
<dbReference type="Proteomes" id="UP001293593">
    <property type="component" value="Unassembled WGS sequence"/>
</dbReference>
<organism evidence="2 3">
    <name type="scientific">Acacia crassicarpa</name>
    <name type="common">northern wattle</name>
    <dbReference type="NCBI Taxonomy" id="499986"/>
    <lineage>
        <taxon>Eukaryota</taxon>
        <taxon>Viridiplantae</taxon>
        <taxon>Streptophyta</taxon>
        <taxon>Embryophyta</taxon>
        <taxon>Tracheophyta</taxon>
        <taxon>Spermatophyta</taxon>
        <taxon>Magnoliopsida</taxon>
        <taxon>eudicotyledons</taxon>
        <taxon>Gunneridae</taxon>
        <taxon>Pentapetalae</taxon>
        <taxon>rosids</taxon>
        <taxon>fabids</taxon>
        <taxon>Fabales</taxon>
        <taxon>Fabaceae</taxon>
        <taxon>Caesalpinioideae</taxon>
        <taxon>mimosoid clade</taxon>
        <taxon>Acacieae</taxon>
        <taxon>Acacia</taxon>
    </lineage>
</organism>
<protein>
    <submittedName>
        <fullName evidence="2">Uncharacterized protein</fullName>
    </submittedName>
</protein>
<accession>A0AAE1JIU5</accession>